<sequence length="624" mass="66936">MPAKEMDERKGGDLKAESEGTPAPSPGATDAEAQSKDAAPAAQGGGAKFVQDEYVPTTNADPSVEFAGVVEGKVGAVQEVYGTCLYDAAYWREWKKSVAAFKKKRKPAKKPKRRLADPSMTRPRDIENNTWGQPKKYQQRQRKPDVDVRRLMDMKAGRRLKLPVSMEMEQNLDAASDSGKAAGFGTAGRVGIKAADGGPGPAYDVSKSDGIAYRRARGGQFGVGLRSSLGTDGTNAPGPGAYEVKGGPLSKSAPGFGVSTRADVFGKESAVPGPGAYDVDKAPRLLRGGQTVMGPVRKRDLPKEQQLRIREMKGFGFGCSVAQHIKFGGCLDMNCSRRAGWETSNGTRILALRDEAAGFGGGNNKLEDDKTAQTTPSYASATTATSTSTNSFETVDMRRIRNIEVHFVPDVPRKKVLHLACLHGEAALVDDLCVRGADVDEVDEEGMSPLMIAAHEGHAHIVRRLLFNADFPQVSRVGFVSQRATPEINLQDKHGRTALMHASLESKKRCVELLLEHGADSRIRDERGLTAVDIAGSQALYQVLRQQELLFDLREKVSFTRTSAESKADTLDAMRVKLESRQFIRSRSAYRPGGGRAGAAIADGAADAAVASPSPPLATTPTGA</sequence>
<dbReference type="Pfam" id="PF12796">
    <property type="entry name" value="Ank_2"/>
    <property type="match status" value="1"/>
</dbReference>
<dbReference type="PROSITE" id="PS50297">
    <property type="entry name" value="ANK_REP_REGION"/>
    <property type="match status" value="2"/>
</dbReference>
<feature type="compositionally biased region" description="Low complexity" evidence="4">
    <location>
        <begin position="372"/>
        <end position="389"/>
    </location>
</feature>
<dbReference type="Gene3D" id="1.25.40.20">
    <property type="entry name" value="Ankyrin repeat-containing domain"/>
    <property type="match status" value="1"/>
</dbReference>
<dbReference type="EMBL" id="HBGJ01042871">
    <property type="protein sequence ID" value="CAD9268493.1"/>
    <property type="molecule type" value="Transcribed_RNA"/>
</dbReference>
<feature type="repeat" description="ANK" evidence="3">
    <location>
        <begin position="445"/>
        <end position="466"/>
    </location>
</feature>
<name>A0A7S1UHW6_9STRA</name>
<feature type="region of interest" description="Disordered" evidence="4">
    <location>
        <begin position="101"/>
        <end position="146"/>
    </location>
</feature>
<feature type="compositionally biased region" description="Basic and acidic residues" evidence="4">
    <location>
        <begin position="1"/>
        <end position="18"/>
    </location>
</feature>
<evidence type="ECO:0000256" key="3">
    <source>
        <dbReference type="PROSITE-ProRule" id="PRU00023"/>
    </source>
</evidence>
<protein>
    <submittedName>
        <fullName evidence="5">Uncharacterized protein</fullName>
    </submittedName>
</protein>
<gene>
    <name evidence="5" type="ORF">PPAR1163_LOCUS26927</name>
</gene>
<accession>A0A7S1UHW6</accession>
<evidence type="ECO:0000256" key="4">
    <source>
        <dbReference type="SAM" id="MobiDB-lite"/>
    </source>
</evidence>
<feature type="compositionally biased region" description="Basic residues" evidence="4">
    <location>
        <begin position="101"/>
        <end position="113"/>
    </location>
</feature>
<reference evidence="5" key="1">
    <citation type="submission" date="2021-01" db="EMBL/GenBank/DDBJ databases">
        <authorList>
            <person name="Corre E."/>
            <person name="Pelletier E."/>
            <person name="Niang G."/>
            <person name="Scheremetjew M."/>
            <person name="Finn R."/>
            <person name="Kale V."/>
            <person name="Holt S."/>
            <person name="Cochrane G."/>
            <person name="Meng A."/>
            <person name="Brown T."/>
            <person name="Cohen L."/>
        </authorList>
    </citation>
    <scope>NUCLEOTIDE SEQUENCE</scope>
    <source>
        <strain evidence="5">CCMP2877</strain>
    </source>
</reference>
<dbReference type="AlphaFoldDB" id="A0A7S1UHW6"/>
<evidence type="ECO:0000256" key="1">
    <source>
        <dbReference type="ARBA" id="ARBA00022737"/>
    </source>
</evidence>
<feature type="repeat" description="ANK" evidence="3">
    <location>
        <begin position="494"/>
        <end position="526"/>
    </location>
</feature>
<dbReference type="SUPFAM" id="SSF48403">
    <property type="entry name" value="Ankyrin repeat"/>
    <property type="match status" value="1"/>
</dbReference>
<feature type="repeat" description="ANK" evidence="3">
    <location>
        <begin position="417"/>
        <end position="444"/>
    </location>
</feature>
<feature type="region of interest" description="Disordered" evidence="4">
    <location>
        <begin position="1"/>
        <end position="52"/>
    </location>
</feature>
<dbReference type="Pfam" id="PF07004">
    <property type="entry name" value="SHIPPO-rpt"/>
    <property type="match status" value="2"/>
</dbReference>
<organism evidence="5">
    <name type="scientific">Phaeomonas parva</name>
    <dbReference type="NCBI Taxonomy" id="124430"/>
    <lineage>
        <taxon>Eukaryota</taxon>
        <taxon>Sar</taxon>
        <taxon>Stramenopiles</taxon>
        <taxon>Ochrophyta</taxon>
        <taxon>Pinguiophyceae</taxon>
        <taxon>Pinguiochrysidales</taxon>
        <taxon>Pinguiochrysidaceae</taxon>
        <taxon>Phaeomonas</taxon>
    </lineage>
</organism>
<feature type="region of interest" description="Disordered" evidence="4">
    <location>
        <begin position="361"/>
        <end position="389"/>
    </location>
</feature>
<evidence type="ECO:0000256" key="2">
    <source>
        <dbReference type="ARBA" id="ARBA00023043"/>
    </source>
</evidence>
<evidence type="ECO:0000313" key="5">
    <source>
        <dbReference type="EMBL" id="CAD9268493.1"/>
    </source>
</evidence>
<dbReference type="PRINTS" id="PR01415">
    <property type="entry name" value="ANKYRIN"/>
</dbReference>
<keyword evidence="1" id="KW-0677">Repeat</keyword>
<dbReference type="SMART" id="SM00248">
    <property type="entry name" value="ANK"/>
    <property type="match status" value="3"/>
</dbReference>
<dbReference type="PANTHER" id="PTHR24171">
    <property type="entry name" value="ANKYRIN REPEAT DOMAIN-CONTAINING PROTEIN 39-RELATED"/>
    <property type="match status" value="1"/>
</dbReference>
<feature type="region of interest" description="Disordered" evidence="4">
    <location>
        <begin position="224"/>
        <end position="247"/>
    </location>
</feature>
<keyword evidence="2 3" id="KW-0040">ANK repeat</keyword>
<proteinExistence type="predicted"/>
<dbReference type="PROSITE" id="PS50088">
    <property type="entry name" value="ANK_REPEAT"/>
    <property type="match status" value="3"/>
</dbReference>
<dbReference type="InterPro" id="IPR036770">
    <property type="entry name" value="Ankyrin_rpt-contain_sf"/>
</dbReference>
<dbReference type="InterPro" id="IPR010736">
    <property type="entry name" value="SHIPPO-rpt"/>
</dbReference>
<dbReference type="InterPro" id="IPR002110">
    <property type="entry name" value="Ankyrin_rpt"/>
</dbReference>